<name>A0AA39ZSF0_9PEZI</name>
<comment type="caution">
    <text evidence="1">The sequence shown here is derived from an EMBL/GenBank/DDBJ whole genome shotgun (WGS) entry which is preliminary data.</text>
</comment>
<protein>
    <submittedName>
        <fullName evidence="1">Uncharacterized protein</fullName>
    </submittedName>
</protein>
<dbReference type="Proteomes" id="UP001172102">
    <property type="component" value="Unassembled WGS sequence"/>
</dbReference>
<dbReference type="InterPro" id="IPR047801">
    <property type="entry name" value="Peptidase_C45"/>
</dbReference>
<dbReference type="PANTHER" id="PTHR34180:SF1">
    <property type="entry name" value="BETA-ALANYL-DOPAMINE_CARCININE HYDROLASE"/>
    <property type="match status" value="1"/>
</dbReference>
<reference evidence="1" key="1">
    <citation type="submission" date="2023-06" db="EMBL/GenBank/DDBJ databases">
        <title>Genome-scale phylogeny and comparative genomics of the fungal order Sordariales.</title>
        <authorList>
            <consortium name="Lawrence Berkeley National Laboratory"/>
            <person name="Hensen N."/>
            <person name="Bonometti L."/>
            <person name="Westerberg I."/>
            <person name="Brannstrom I.O."/>
            <person name="Guillou S."/>
            <person name="Cros-Aarteil S."/>
            <person name="Calhoun S."/>
            <person name="Haridas S."/>
            <person name="Kuo A."/>
            <person name="Mondo S."/>
            <person name="Pangilinan J."/>
            <person name="Riley R."/>
            <person name="Labutti K."/>
            <person name="Andreopoulos B."/>
            <person name="Lipzen A."/>
            <person name="Chen C."/>
            <person name="Yanf M."/>
            <person name="Daum C."/>
            <person name="Ng V."/>
            <person name="Clum A."/>
            <person name="Steindorff A."/>
            <person name="Ohm R."/>
            <person name="Martin F."/>
            <person name="Silar P."/>
            <person name="Natvig D."/>
            <person name="Lalanne C."/>
            <person name="Gautier V."/>
            <person name="Ament-Velasquez S.L."/>
            <person name="Kruys A."/>
            <person name="Hutchinson M.I."/>
            <person name="Powell A.J."/>
            <person name="Barry K."/>
            <person name="Miller A.N."/>
            <person name="Grigoriev I.V."/>
            <person name="Debuchy R."/>
            <person name="Gladieux P."/>
            <person name="Thoren M.H."/>
            <person name="Johannesson H."/>
        </authorList>
    </citation>
    <scope>NUCLEOTIDE SEQUENCE</scope>
    <source>
        <strain evidence="1">SMH4607-1</strain>
    </source>
</reference>
<evidence type="ECO:0000313" key="2">
    <source>
        <dbReference type="Proteomes" id="UP001172102"/>
    </source>
</evidence>
<keyword evidence="2" id="KW-1185">Reference proteome</keyword>
<accession>A0AA39ZSF0</accession>
<evidence type="ECO:0000313" key="1">
    <source>
        <dbReference type="EMBL" id="KAK0702777.1"/>
    </source>
</evidence>
<dbReference type="Gene3D" id="1.10.10.2120">
    <property type="match status" value="1"/>
</dbReference>
<dbReference type="EMBL" id="JAUKUA010000008">
    <property type="protein sequence ID" value="KAK0702777.1"/>
    <property type="molecule type" value="Genomic_DNA"/>
</dbReference>
<gene>
    <name evidence="1" type="ORF">B0H67DRAFT_499855</name>
</gene>
<dbReference type="AlphaFoldDB" id="A0AA39ZSF0"/>
<dbReference type="PANTHER" id="PTHR34180">
    <property type="entry name" value="PEPTIDASE C45"/>
    <property type="match status" value="1"/>
</dbReference>
<sequence>VGRQHGSAARDQVHGSIAFYQGMFLTSAQLDWSEVRGEAVEFLPFIQQLTWTPLLEEMQGIATGTGVDFEDILALNVRTEIAYGMFNDGCTSVAWKSFLAQNWDVSNSTWPKETRITHN</sequence>
<feature type="non-terminal residue" evidence="1">
    <location>
        <position position="119"/>
    </location>
</feature>
<organism evidence="1 2">
    <name type="scientific">Lasiosphaeris hirsuta</name>
    <dbReference type="NCBI Taxonomy" id="260670"/>
    <lineage>
        <taxon>Eukaryota</taxon>
        <taxon>Fungi</taxon>
        <taxon>Dikarya</taxon>
        <taxon>Ascomycota</taxon>
        <taxon>Pezizomycotina</taxon>
        <taxon>Sordariomycetes</taxon>
        <taxon>Sordariomycetidae</taxon>
        <taxon>Sordariales</taxon>
        <taxon>Lasiosphaeriaceae</taxon>
        <taxon>Lasiosphaeris</taxon>
    </lineage>
</organism>
<proteinExistence type="predicted"/>